<name>B4MNQ1_DROWI</name>
<evidence type="ECO:0000313" key="3">
    <source>
        <dbReference type="Proteomes" id="UP000007798"/>
    </source>
</evidence>
<dbReference type="InterPro" id="IPR032011">
    <property type="entry name" value="DUF4794"/>
</dbReference>
<dbReference type="AlphaFoldDB" id="B4MNQ1"/>
<dbReference type="EMBL" id="CH963848">
    <property type="protein sequence ID" value="EDW73740.2"/>
    <property type="molecule type" value="Genomic_DNA"/>
</dbReference>
<sequence length="171" mass="19552">MEIRDYVATKMEEMPFQNFIVVALAMLVESRAPYAPSGWQPKIPFNLPNEYLPPHSRGTTVEITRARVVPLNPSVNIDVTTQKPRDNDSGFTIIYPDEEDTSTSSPSNIKEGRYFIISPEKKLQRVIYRTLQNQDDGNEDFIAQLKYSTVGEVNDPIYRSNNQGQLERVLK</sequence>
<dbReference type="Pfam" id="PF16042">
    <property type="entry name" value="DUF4794"/>
    <property type="match status" value="1"/>
</dbReference>
<proteinExistence type="predicted"/>
<gene>
    <name evidence="2" type="primary">Dwil\GK19624</name>
    <name evidence="2" type="ORF">Dwil_GK19624</name>
</gene>
<dbReference type="InParanoid" id="B4MNQ1"/>
<dbReference type="OrthoDB" id="8197587at2759"/>
<organism evidence="2 3">
    <name type="scientific">Drosophila willistoni</name>
    <name type="common">Fruit fly</name>
    <dbReference type="NCBI Taxonomy" id="7260"/>
    <lineage>
        <taxon>Eukaryota</taxon>
        <taxon>Metazoa</taxon>
        <taxon>Ecdysozoa</taxon>
        <taxon>Arthropoda</taxon>
        <taxon>Hexapoda</taxon>
        <taxon>Insecta</taxon>
        <taxon>Pterygota</taxon>
        <taxon>Neoptera</taxon>
        <taxon>Endopterygota</taxon>
        <taxon>Diptera</taxon>
        <taxon>Brachycera</taxon>
        <taxon>Muscomorpha</taxon>
        <taxon>Ephydroidea</taxon>
        <taxon>Drosophilidae</taxon>
        <taxon>Drosophila</taxon>
        <taxon>Sophophora</taxon>
    </lineage>
</organism>
<evidence type="ECO:0000313" key="2">
    <source>
        <dbReference type="EMBL" id="EDW73740.2"/>
    </source>
</evidence>
<dbReference type="STRING" id="7260.B4MNQ1"/>
<protein>
    <recommendedName>
        <fullName evidence="1">DUF4794 domain-containing protein</fullName>
    </recommendedName>
</protein>
<dbReference type="eggNOG" id="ENOG502T7SE">
    <property type="taxonomic scope" value="Eukaryota"/>
</dbReference>
<evidence type="ECO:0000259" key="1">
    <source>
        <dbReference type="Pfam" id="PF16042"/>
    </source>
</evidence>
<feature type="domain" description="DUF4794" evidence="1">
    <location>
        <begin position="31"/>
        <end position="73"/>
    </location>
</feature>
<reference evidence="2 3" key="1">
    <citation type="journal article" date="2007" name="Nature">
        <title>Evolution of genes and genomes on the Drosophila phylogeny.</title>
        <authorList>
            <consortium name="Drosophila 12 Genomes Consortium"/>
            <person name="Clark A.G."/>
            <person name="Eisen M.B."/>
            <person name="Smith D.R."/>
            <person name="Bergman C.M."/>
            <person name="Oliver B."/>
            <person name="Markow T.A."/>
            <person name="Kaufman T.C."/>
            <person name="Kellis M."/>
            <person name="Gelbart W."/>
            <person name="Iyer V.N."/>
            <person name="Pollard D.A."/>
            <person name="Sackton T.B."/>
            <person name="Larracuente A.M."/>
            <person name="Singh N.D."/>
            <person name="Abad J.P."/>
            <person name="Abt D.N."/>
            <person name="Adryan B."/>
            <person name="Aguade M."/>
            <person name="Akashi H."/>
            <person name="Anderson W.W."/>
            <person name="Aquadro C.F."/>
            <person name="Ardell D.H."/>
            <person name="Arguello R."/>
            <person name="Artieri C.G."/>
            <person name="Barbash D.A."/>
            <person name="Barker D."/>
            <person name="Barsanti P."/>
            <person name="Batterham P."/>
            <person name="Batzoglou S."/>
            <person name="Begun D."/>
            <person name="Bhutkar A."/>
            <person name="Blanco E."/>
            <person name="Bosak S.A."/>
            <person name="Bradley R.K."/>
            <person name="Brand A.D."/>
            <person name="Brent M.R."/>
            <person name="Brooks A.N."/>
            <person name="Brown R.H."/>
            <person name="Butlin R.K."/>
            <person name="Caggese C."/>
            <person name="Calvi B.R."/>
            <person name="Bernardo de Carvalho A."/>
            <person name="Caspi A."/>
            <person name="Castrezana S."/>
            <person name="Celniker S.E."/>
            <person name="Chang J.L."/>
            <person name="Chapple C."/>
            <person name="Chatterji S."/>
            <person name="Chinwalla A."/>
            <person name="Civetta A."/>
            <person name="Clifton S.W."/>
            <person name="Comeron J.M."/>
            <person name="Costello J.C."/>
            <person name="Coyne J.A."/>
            <person name="Daub J."/>
            <person name="David R.G."/>
            <person name="Delcher A.L."/>
            <person name="Delehaunty K."/>
            <person name="Do C.B."/>
            <person name="Ebling H."/>
            <person name="Edwards K."/>
            <person name="Eickbush T."/>
            <person name="Evans J.D."/>
            <person name="Filipski A."/>
            <person name="Findeiss S."/>
            <person name="Freyhult E."/>
            <person name="Fulton L."/>
            <person name="Fulton R."/>
            <person name="Garcia A.C."/>
            <person name="Gardiner A."/>
            <person name="Garfield D.A."/>
            <person name="Garvin B.E."/>
            <person name="Gibson G."/>
            <person name="Gilbert D."/>
            <person name="Gnerre S."/>
            <person name="Godfrey J."/>
            <person name="Good R."/>
            <person name="Gotea V."/>
            <person name="Gravely B."/>
            <person name="Greenberg A.J."/>
            <person name="Griffiths-Jones S."/>
            <person name="Gross S."/>
            <person name="Guigo R."/>
            <person name="Gustafson E.A."/>
            <person name="Haerty W."/>
            <person name="Hahn M.W."/>
            <person name="Halligan D.L."/>
            <person name="Halpern A.L."/>
            <person name="Halter G.M."/>
            <person name="Han M.V."/>
            <person name="Heger A."/>
            <person name="Hillier L."/>
            <person name="Hinrichs A.S."/>
            <person name="Holmes I."/>
            <person name="Hoskins R.A."/>
            <person name="Hubisz M.J."/>
            <person name="Hultmark D."/>
            <person name="Huntley M.A."/>
            <person name="Jaffe D.B."/>
            <person name="Jagadeeshan S."/>
            <person name="Jeck W.R."/>
            <person name="Johnson J."/>
            <person name="Jones C.D."/>
            <person name="Jordan W.C."/>
            <person name="Karpen G.H."/>
            <person name="Kataoka E."/>
            <person name="Keightley P.D."/>
            <person name="Kheradpour P."/>
            <person name="Kirkness E.F."/>
            <person name="Koerich L.B."/>
            <person name="Kristiansen K."/>
            <person name="Kudrna D."/>
            <person name="Kulathinal R.J."/>
            <person name="Kumar S."/>
            <person name="Kwok R."/>
            <person name="Lander E."/>
            <person name="Langley C.H."/>
            <person name="Lapoint R."/>
            <person name="Lazzaro B.P."/>
            <person name="Lee S.J."/>
            <person name="Levesque L."/>
            <person name="Li R."/>
            <person name="Lin C.F."/>
            <person name="Lin M.F."/>
            <person name="Lindblad-Toh K."/>
            <person name="Llopart A."/>
            <person name="Long M."/>
            <person name="Low L."/>
            <person name="Lozovsky E."/>
            <person name="Lu J."/>
            <person name="Luo M."/>
            <person name="Machado C.A."/>
            <person name="Makalowski W."/>
            <person name="Marzo M."/>
            <person name="Matsuda M."/>
            <person name="Matzkin L."/>
            <person name="McAllister B."/>
            <person name="McBride C.S."/>
            <person name="McKernan B."/>
            <person name="McKernan K."/>
            <person name="Mendez-Lago M."/>
            <person name="Minx P."/>
            <person name="Mollenhauer M.U."/>
            <person name="Montooth K."/>
            <person name="Mount S.M."/>
            <person name="Mu X."/>
            <person name="Myers E."/>
            <person name="Negre B."/>
            <person name="Newfeld S."/>
            <person name="Nielsen R."/>
            <person name="Noor M.A."/>
            <person name="O'Grady P."/>
            <person name="Pachter L."/>
            <person name="Papaceit M."/>
            <person name="Parisi M.J."/>
            <person name="Parisi M."/>
            <person name="Parts L."/>
            <person name="Pedersen J.S."/>
            <person name="Pesole G."/>
            <person name="Phillippy A.M."/>
            <person name="Ponting C.P."/>
            <person name="Pop M."/>
            <person name="Porcelli D."/>
            <person name="Powell J.R."/>
            <person name="Prohaska S."/>
            <person name="Pruitt K."/>
            <person name="Puig M."/>
            <person name="Quesneville H."/>
            <person name="Ram K.R."/>
            <person name="Rand D."/>
            <person name="Rasmussen M.D."/>
            <person name="Reed L.K."/>
            <person name="Reenan R."/>
            <person name="Reily A."/>
            <person name="Remington K.A."/>
            <person name="Rieger T.T."/>
            <person name="Ritchie M.G."/>
            <person name="Robin C."/>
            <person name="Rogers Y.H."/>
            <person name="Rohde C."/>
            <person name="Rozas J."/>
            <person name="Rubenfield M.J."/>
            <person name="Ruiz A."/>
            <person name="Russo S."/>
            <person name="Salzberg S.L."/>
            <person name="Sanchez-Gracia A."/>
            <person name="Saranga D.J."/>
            <person name="Sato H."/>
            <person name="Schaeffer S.W."/>
            <person name="Schatz M.C."/>
            <person name="Schlenke T."/>
            <person name="Schwartz R."/>
            <person name="Segarra C."/>
            <person name="Singh R.S."/>
            <person name="Sirot L."/>
            <person name="Sirota M."/>
            <person name="Sisneros N.B."/>
            <person name="Smith C.D."/>
            <person name="Smith T.F."/>
            <person name="Spieth J."/>
            <person name="Stage D.E."/>
            <person name="Stark A."/>
            <person name="Stephan W."/>
            <person name="Strausberg R.L."/>
            <person name="Strempel S."/>
            <person name="Sturgill D."/>
            <person name="Sutton G."/>
            <person name="Sutton G.G."/>
            <person name="Tao W."/>
            <person name="Teichmann S."/>
            <person name="Tobari Y.N."/>
            <person name="Tomimura Y."/>
            <person name="Tsolas J.M."/>
            <person name="Valente V.L."/>
            <person name="Venter E."/>
            <person name="Venter J.C."/>
            <person name="Vicario S."/>
            <person name="Vieira F.G."/>
            <person name="Vilella A.J."/>
            <person name="Villasante A."/>
            <person name="Walenz B."/>
            <person name="Wang J."/>
            <person name="Wasserman M."/>
            <person name="Watts T."/>
            <person name="Wilson D."/>
            <person name="Wilson R.K."/>
            <person name="Wing R.A."/>
            <person name="Wolfner M.F."/>
            <person name="Wong A."/>
            <person name="Wong G.K."/>
            <person name="Wu C.I."/>
            <person name="Wu G."/>
            <person name="Yamamoto D."/>
            <person name="Yang H.P."/>
            <person name="Yang S.P."/>
            <person name="Yorke J.A."/>
            <person name="Yoshida K."/>
            <person name="Zdobnov E."/>
            <person name="Zhang P."/>
            <person name="Zhang Y."/>
            <person name="Zimin A.V."/>
            <person name="Baldwin J."/>
            <person name="Abdouelleil A."/>
            <person name="Abdulkadir J."/>
            <person name="Abebe A."/>
            <person name="Abera B."/>
            <person name="Abreu J."/>
            <person name="Acer S.C."/>
            <person name="Aftuck L."/>
            <person name="Alexander A."/>
            <person name="An P."/>
            <person name="Anderson E."/>
            <person name="Anderson S."/>
            <person name="Arachi H."/>
            <person name="Azer M."/>
            <person name="Bachantsang P."/>
            <person name="Barry A."/>
            <person name="Bayul T."/>
            <person name="Berlin A."/>
            <person name="Bessette D."/>
            <person name="Bloom T."/>
            <person name="Blye J."/>
            <person name="Boguslavskiy L."/>
            <person name="Bonnet C."/>
            <person name="Boukhgalter B."/>
            <person name="Bourzgui I."/>
            <person name="Brown A."/>
            <person name="Cahill P."/>
            <person name="Channer S."/>
            <person name="Cheshatsang Y."/>
            <person name="Chuda L."/>
            <person name="Citroen M."/>
            <person name="Collymore A."/>
            <person name="Cooke P."/>
            <person name="Costello M."/>
            <person name="D'Aco K."/>
            <person name="Daza R."/>
            <person name="De Haan G."/>
            <person name="DeGray S."/>
            <person name="DeMaso C."/>
            <person name="Dhargay N."/>
            <person name="Dooley K."/>
            <person name="Dooley E."/>
            <person name="Doricent M."/>
            <person name="Dorje P."/>
            <person name="Dorjee K."/>
            <person name="Dupes A."/>
            <person name="Elong R."/>
            <person name="Falk J."/>
            <person name="Farina A."/>
            <person name="Faro S."/>
            <person name="Ferguson D."/>
            <person name="Fisher S."/>
            <person name="Foley C.D."/>
            <person name="Franke A."/>
            <person name="Friedrich D."/>
            <person name="Gadbois L."/>
            <person name="Gearin G."/>
            <person name="Gearin C.R."/>
            <person name="Giannoukos G."/>
            <person name="Goode T."/>
            <person name="Graham J."/>
            <person name="Grandbois E."/>
            <person name="Grewal S."/>
            <person name="Gyaltsen K."/>
            <person name="Hafez N."/>
            <person name="Hagos B."/>
            <person name="Hall J."/>
            <person name="Henson C."/>
            <person name="Hollinger A."/>
            <person name="Honan T."/>
            <person name="Huard M.D."/>
            <person name="Hughes L."/>
            <person name="Hurhula B."/>
            <person name="Husby M.E."/>
            <person name="Kamat A."/>
            <person name="Kanga B."/>
            <person name="Kashin S."/>
            <person name="Khazanovich D."/>
            <person name="Kisner P."/>
            <person name="Lance K."/>
            <person name="Lara M."/>
            <person name="Lee W."/>
            <person name="Lennon N."/>
            <person name="Letendre F."/>
            <person name="LeVine R."/>
            <person name="Lipovsky A."/>
            <person name="Liu X."/>
            <person name="Liu J."/>
            <person name="Liu S."/>
            <person name="Lokyitsang T."/>
            <person name="Lokyitsang Y."/>
            <person name="Lubonja R."/>
            <person name="Lui A."/>
            <person name="MacDonald P."/>
            <person name="Magnisalis V."/>
            <person name="Maru K."/>
            <person name="Matthews C."/>
            <person name="McCusker W."/>
            <person name="McDonough S."/>
            <person name="Mehta T."/>
            <person name="Meldrim J."/>
            <person name="Meneus L."/>
            <person name="Mihai O."/>
            <person name="Mihalev A."/>
            <person name="Mihova T."/>
            <person name="Mittelman R."/>
            <person name="Mlenga V."/>
            <person name="Montmayeur A."/>
            <person name="Mulrain L."/>
            <person name="Navidi A."/>
            <person name="Naylor J."/>
            <person name="Negash T."/>
            <person name="Nguyen T."/>
            <person name="Nguyen N."/>
            <person name="Nicol R."/>
            <person name="Norbu C."/>
            <person name="Norbu N."/>
            <person name="Novod N."/>
            <person name="O'Neill B."/>
            <person name="Osman S."/>
            <person name="Markiewicz E."/>
            <person name="Oyono O.L."/>
            <person name="Patti C."/>
            <person name="Phunkhang P."/>
            <person name="Pierre F."/>
            <person name="Priest M."/>
            <person name="Raghuraman S."/>
            <person name="Rege F."/>
            <person name="Reyes R."/>
            <person name="Rise C."/>
            <person name="Rogov P."/>
            <person name="Ross K."/>
            <person name="Ryan E."/>
            <person name="Settipalli S."/>
            <person name="Shea T."/>
            <person name="Sherpa N."/>
            <person name="Shi L."/>
            <person name="Shih D."/>
            <person name="Sparrow T."/>
            <person name="Spaulding J."/>
            <person name="Stalker J."/>
            <person name="Stange-Thomann N."/>
            <person name="Stavropoulos S."/>
            <person name="Stone C."/>
            <person name="Strader C."/>
            <person name="Tesfaye S."/>
            <person name="Thomson T."/>
            <person name="Thoulutsang Y."/>
            <person name="Thoulutsang D."/>
            <person name="Topham K."/>
            <person name="Topping I."/>
            <person name="Tsamla T."/>
            <person name="Vassiliev H."/>
            <person name="Vo A."/>
            <person name="Wangchuk T."/>
            <person name="Wangdi T."/>
            <person name="Weiand M."/>
            <person name="Wilkinson J."/>
            <person name="Wilson A."/>
            <person name="Yadav S."/>
            <person name="Young G."/>
            <person name="Yu Q."/>
            <person name="Zembek L."/>
            <person name="Zhong D."/>
            <person name="Zimmer A."/>
            <person name="Zwirko Z."/>
            <person name="Jaffe D.B."/>
            <person name="Alvarez P."/>
            <person name="Brockman W."/>
            <person name="Butler J."/>
            <person name="Chin C."/>
            <person name="Gnerre S."/>
            <person name="Grabherr M."/>
            <person name="Kleber M."/>
            <person name="Mauceli E."/>
            <person name="MacCallum I."/>
        </authorList>
    </citation>
    <scope>NUCLEOTIDE SEQUENCE [LARGE SCALE GENOMIC DNA]</scope>
    <source>
        <strain evidence="3">Tucson 14030-0811.24</strain>
    </source>
</reference>
<accession>B4MNQ1</accession>
<dbReference type="HOGENOM" id="CLU_1505052_0_0_1"/>
<dbReference type="Proteomes" id="UP000007798">
    <property type="component" value="Unassembled WGS sequence"/>
</dbReference>
<keyword evidence="3" id="KW-1185">Reference proteome</keyword>